<dbReference type="FunFam" id="1.10.238.10:FF:000073">
    <property type="entry name" value="calcineurin B-like protein 3"/>
    <property type="match status" value="1"/>
</dbReference>
<dbReference type="GO" id="GO:0019722">
    <property type="term" value="P:calcium-mediated signaling"/>
    <property type="evidence" value="ECO:0007669"/>
    <property type="project" value="UniProtKB-UniRule"/>
</dbReference>
<dbReference type="EMBL" id="CM029037">
    <property type="protein sequence ID" value="KAG2657937.1"/>
    <property type="molecule type" value="Genomic_DNA"/>
</dbReference>
<keyword evidence="3" id="KW-0479">Metal-binding</keyword>
<sequence length="246" mass="27949">MGCVSSKQLKRDKGYEDPNILAKETTFSVNEVEALFQLYKKISHSIIKDGLIHKVEEFQLALFRNSNQKNLFADRIFDLFDLKRNGVIEFGEFVRSLNIFHPDTPMAEKIAFAFRLYDLRGTGFIEREELKEMVLAILNESELILSDDAVEQIVDQVQCIQIKPLLSAHPIGFLGPRMSTTELTVFSDTFACSQPSCFTPADFFTGTVQRLIAFSSIPSKTSHRFHFEFNSCGARSIHITKPPINT</sequence>
<dbReference type="PROSITE" id="PS50222">
    <property type="entry name" value="EF_HAND_2"/>
    <property type="match status" value="2"/>
</dbReference>
<feature type="domain" description="EF-hand" evidence="4">
    <location>
        <begin position="105"/>
        <end position="140"/>
    </location>
</feature>
<evidence type="ECO:0000259" key="4">
    <source>
        <dbReference type="PROSITE" id="PS50222"/>
    </source>
</evidence>
<dbReference type="SUPFAM" id="SSF47473">
    <property type="entry name" value="EF-hand"/>
    <property type="match status" value="1"/>
</dbReference>
<keyword evidence="3" id="KW-0106">Calcium</keyword>
<dbReference type="InterPro" id="IPR002048">
    <property type="entry name" value="EF_hand_dom"/>
</dbReference>
<name>A0A8T0XFC5_PANVG</name>
<dbReference type="SMART" id="SM00054">
    <property type="entry name" value="EFh"/>
    <property type="match status" value="2"/>
</dbReference>
<gene>
    <name evidence="5" type="ORF">PVAP13_1KG162700</name>
</gene>
<evidence type="ECO:0000256" key="1">
    <source>
        <dbReference type="ARBA" id="ARBA00022737"/>
    </source>
</evidence>
<protein>
    <recommendedName>
        <fullName evidence="3">Calcineurin B-like protein</fullName>
    </recommendedName>
</protein>
<comment type="function">
    <text evidence="3">Acts as a calcium sensor. CBL proteins interact with CIPK serine-threonine protein kinases. Binding of a CBL protein to the regulatory NAF domain of a CIPK protein lead to the activation of the kinase in a calcium-dependent manner.</text>
</comment>
<evidence type="ECO:0000313" key="5">
    <source>
        <dbReference type="EMBL" id="KAG2657937.1"/>
    </source>
</evidence>
<dbReference type="InterPro" id="IPR011992">
    <property type="entry name" value="EF-hand-dom_pair"/>
</dbReference>
<dbReference type="Gene3D" id="1.10.238.10">
    <property type="entry name" value="EF-hand"/>
    <property type="match status" value="1"/>
</dbReference>
<dbReference type="PANTHER" id="PTHR23056">
    <property type="entry name" value="CALCINEURIN B"/>
    <property type="match status" value="1"/>
</dbReference>
<dbReference type="InterPro" id="IPR045198">
    <property type="entry name" value="CNBL1-10"/>
</dbReference>
<organism evidence="5 6">
    <name type="scientific">Panicum virgatum</name>
    <name type="common">Blackwell switchgrass</name>
    <dbReference type="NCBI Taxonomy" id="38727"/>
    <lineage>
        <taxon>Eukaryota</taxon>
        <taxon>Viridiplantae</taxon>
        <taxon>Streptophyta</taxon>
        <taxon>Embryophyta</taxon>
        <taxon>Tracheophyta</taxon>
        <taxon>Spermatophyta</taxon>
        <taxon>Magnoliopsida</taxon>
        <taxon>Liliopsida</taxon>
        <taxon>Poales</taxon>
        <taxon>Poaceae</taxon>
        <taxon>PACMAD clade</taxon>
        <taxon>Panicoideae</taxon>
        <taxon>Panicodae</taxon>
        <taxon>Paniceae</taxon>
        <taxon>Panicinae</taxon>
        <taxon>Panicum</taxon>
        <taxon>Panicum sect. Hiantes</taxon>
    </lineage>
</organism>
<comment type="caution">
    <text evidence="5">The sequence shown here is derived from an EMBL/GenBank/DDBJ whole genome shotgun (WGS) entry which is preliminary data.</text>
</comment>
<dbReference type="GO" id="GO:0005509">
    <property type="term" value="F:calcium ion binding"/>
    <property type="evidence" value="ECO:0007669"/>
    <property type="project" value="UniProtKB-UniRule"/>
</dbReference>
<dbReference type="PANTHER" id="PTHR23056:SF137">
    <property type="entry name" value="CALCINEURIN B-LIKE PROTEIN 8"/>
    <property type="match status" value="1"/>
</dbReference>
<comment type="similarity">
    <text evidence="2 3">Belongs to the calcineurin regulatory subunit family.</text>
</comment>
<dbReference type="CDD" id="cd00051">
    <property type="entry name" value="EFh"/>
    <property type="match status" value="1"/>
</dbReference>
<accession>A0A8T0XFC5</accession>
<keyword evidence="1 3" id="KW-0677">Repeat</keyword>
<dbReference type="Proteomes" id="UP000823388">
    <property type="component" value="Chromosome 1K"/>
</dbReference>
<evidence type="ECO:0000313" key="6">
    <source>
        <dbReference type="Proteomes" id="UP000823388"/>
    </source>
</evidence>
<dbReference type="AlphaFoldDB" id="A0A8T0XFC5"/>
<evidence type="ECO:0000256" key="3">
    <source>
        <dbReference type="RuleBase" id="RU369080"/>
    </source>
</evidence>
<reference evidence="5" key="1">
    <citation type="submission" date="2020-05" db="EMBL/GenBank/DDBJ databases">
        <title>WGS assembly of Panicum virgatum.</title>
        <authorList>
            <person name="Lovell J.T."/>
            <person name="Jenkins J."/>
            <person name="Shu S."/>
            <person name="Juenger T.E."/>
            <person name="Schmutz J."/>
        </authorList>
    </citation>
    <scope>NUCLEOTIDE SEQUENCE</scope>
    <source>
        <strain evidence="5">AP13</strain>
    </source>
</reference>
<dbReference type="PRINTS" id="PR00450">
    <property type="entry name" value="RECOVERIN"/>
</dbReference>
<keyword evidence="3" id="KW-0472">Membrane</keyword>
<comment type="subunit">
    <text evidence="3">Homodimer. Interacts with CIPK.</text>
</comment>
<keyword evidence="6" id="KW-1185">Reference proteome</keyword>
<dbReference type="GO" id="GO:0016020">
    <property type="term" value="C:membrane"/>
    <property type="evidence" value="ECO:0007669"/>
    <property type="project" value="UniProtKB-SubCell"/>
</dbReference>
<comment type="subcellular location">
    <subcellularLocation>
        <location evidence="3">Membrane</location>
    </subcellularLocation>
</comment>
<proteinExistence type="inferred from homology"/>
<feature type="domain" description="EF-hand" evidence="4">
    <location>
        <begin position="68"/>
        <end position="103"/>
    </location>
</feature>
<dbReference type="GO" id="GO:0019900">
    <property type="term" value="F:kinase binding"/>
    <property type="evidence" value="ECO:0007669"/>
    <property type="project" value="UniProtKB-UniRule"/>
</dbReference>
<evidence type="ECO:0000256" key="2">
    <source>
        <dbReference type="ARBA" id="ARBA00023774"/>
    </source>
</evidence>